<dbReference type="GO" id="GO:0043565">
    <property type="term" value="F:sequence-specific DNA binding"/>
    <property type="evidence" value="ECO:0007669"/>
    <property type="project" value="InterPro"/>
</dbReference>
<reference evidence="2 3" key="1">
    <citation type="submission" date="2019-06" db="EMBL/GenBank/DDBJ databases">
        <title>Sorghum-associated microbial communities from plants grown in Nebraska, USA.</title>
        <authorList>
            <person name="Schachtman D."/>
        </authorList>
    </citation>
    <scope>NUCLEOTIDE SEQUENCE [LARGE SCALE GENOMIC DNA]</scope>
    <source>
        <strain evidence="2 3">1209</strain>
    </source>
</reference>
<accession>A0A561PCF0</accession>
<gene>
    <name evidence="2" type="ORF">FHW36_108134</name>
</gene>
<dbReference type="PROSITE" id="PS01124">
    <property type="entry name" value="HTH_ARAC_FAMILY_2"/>
    <property type="match status" value="1"/>
</dbReference>
<dbReference type="AlphaFoldDB" id="A0A561PCF0"/>
<dbReference type="OrthoDB" id="637213at2"/>
<dbReference type="RefSeq" id="WP_145673015.1">
    <property type="nucleotide sequence ID" value="NZ_VIWO01000008.1"/>
</dbReference>
<dbReference type="EMBL" id="VIWO01000008">
    <property type="protein sequence ID" value="TWF35778.1"/>
    <property type="molecule type" value="Genomic_DNA"/>
</dbReference>
<name>A0A561PCF0_9BACT</name>
<comment type="caution">
    <text evidence="2">The sequence shown here is derived from an EMBL/GenBank/DDBJ whole genome shotgun (WGS) entry which is preliminary data.</text>
</comment>
<dbReference type="Gene3D" id="1.10.10.60">
    <property type="entry name" value="Homeodomain-like"/>
    <property type="match status" value="1"/>
</dbReference>
<dbReference type="GO" id="GO:0003700">
    <property type="term" value="F:DNA-binding transcription factor activity"/>
    <property type="evidence" value="ECO:0007669"/>
    <property type="project" value="InterPro"/>
</dbReference>
<feature type="domain" description="HTH araC/xylS-type" evidence="1">
    <location>
        <begin position="237"/>
        <end position="335"/>
    </location>
</feature>
<evidence type="ECO:0000313" key="3">
    <source>
        <dbReference type="Proteomes" id="UP000320811"/>
    </source>
</evidence>
<protein>
    <submittedName>
        <fullName evidence="2">AraC-like DNA-binding protein</fullName>
    </submittedName>
</protein>
<dbReference type="Proteomes" id="UP000320811">
    <property type="component" value="Unassembled WGS sequence"/>
</dbReference>
<organism evidence="2 3">
    <name type="scientific">Chitinophaga polysaccharea</name>
    <dbReference type="NCBI Taxonomy" id="1293035"/>
    <lineage>
        <taxon>Bacteria</taxon>
        <taxon>Pseudomonadati</taxon>
        <taxon>Bacteroidota</taxon>
        <taxon>Chitinophagia</taxon>
        <taxon>Chitinophagales</taxon>
        <taxon>Chitinophagaceae</taxon>
        <taxon>Chitinophaga</taxon>
    </lineage>
</organism>
<evidence type="ECO:0000259" key="1">
    <source>
        <dbReference type="PROSITE" id="PS01124"/>
    </source>
</evidence>
<keyword evidence="2" id="KW-0238">DNA-binding</keyword>
<evidence type="ECO:0000313" key="2">
    <source>
        <dbReference type="EMBL" id="TWF35778.1"/>
    </source>
</evidence>
<proteinExistence type="predicted"/>
<dbReference type="InterPro" id="IPR018060">
    <property type="entry name" value="HTH_AraC"/>
</dbReference>
<keyword evidence="3" id="KW-1185">Reference proteome</keyword>
<sequence length="336" mass="38594">MKIPNHLRWPGKVLRIETDDTDYTPIETIPEEYRNLVIPAASVFYTHDYDFDMLCQSIRLGPFSLWTHEVFAMENITLLPVTTKPIIALHFMAGSDVMAEITDNGPYKLSGKEVNLFKLDAAFHEAPMKRGDTLFSFHINVLPHVFSKLSTKHPELAQLTQKKLRKGSGPLHDRPYKINKVCFEIIQQICGCRYIEMLADKFLYRNCLDLFINFANQDKVSHLPSPKFDPEIMDAVPHAVQFLKENVGEEFNSAKMAYILDVNARELKAAFEATCFISAEQFHFQCKMYQAFKLIVNTKAEPNIIAKAIGMRDTGEFIKKFETYFDCSYIAVRNAQ</sequence>